<name>A0AAN9LWL9_CANGL</name>
<gene>
    <name evidence="1" type="ORF">VNO77_12237</name>
</gene>
<dbReference type="Proteomes" id="UP001367508">
    <property type="component" value="Unassembled WGS sequence"/>
</dbReference>
<dbReference type="EMBL" id="JAYMYQ010000003">
    <property type="protein sequence ID" value="KAK7343469.1"/>
    <property type="molecule type" value="Genomic_DNA"/>
</dbReference>
<comment type="caution">
    <text evidence="1">The sequence shown here is derived from an EMBL/GenBank/DDBJ whole genome shotgun (WGS) entry which is preliminary data.</text>
</comment>
<reference evidence="1 2" key="1">
    <citation type="submission" date="2024-01" db="EMBL/GenBank/DDBJ databases">
        <title>The genomes of 5 underutilized Papilionoideae crops provide insights into root nodulation and disease resistanc.</title>
        <authorList>
            <person name="Jiang F."/>
        </authorList>
    </citation>
    <scope>NUCLEOTIDE SEQUENCE [LARGE SCALE GENOMIC DNA]</scope>
    <source>
        <strain evidence="1">LVBAO_FW01</strain>
        <tissue evidence="1">Leaves</tissue>
    </source>
</reference>
<keyword evidence="2" id="KW-1185">Reference proteome</keyword>
<sequence>MINLSIVTGLMQVKNKNMLIYHMKSQIVGGTKHRRIPVGFVLKLSKTPASLWNSIRTSRIQDDSFLFPSTILSPSLL</sequence>
<evidence type="ECO:0000313" key="1">
    <source>
        <dbReference type="EMBL" id="KAK7343469.1"/>
    </source>
</evidence>
<protein>
    <submittedName>
        <fullName evidence="1">Uncharacterized protein</fullName>
    </submittedName>
</protein>
<evidence type="ECO:0000313" key="2">
    <source>
        <dbReference type="Proteomes" id="UP001367508"/>
    </source>
</evidence>
<organism evidence="1 2">
    <name type="scientific">Canavalia gladiata</name>
    <name type="common">Sword bean</name>
    <name type="synonym">Dolichos gladiatus</name>
    <dbReference type="NCBI Taxonomy" id="3824"/>
    <lineage>
        <taxon>Eukaryota</taxon>
        <taxon>Viridiplantae</taxon>
        <taxon>Streptophyta</taxon>
        <taxon>Embryophyta</taxon>
        <taxon>Tracheophyta</taxon>
        <taxon>Spermatophyta</taxon>
        <taxon>Magnoliopsida</taxon>
        <taxon>eudicotyledons</taxon>
        <taxon>Gunneridae</taxon>
        <taxon>Pentapetalae</taxon>
        <taxon>rosids</taxon>
        <taxon>fabids</taxon>
        <taxon>Fabales</taxon>
        <taxon>Fabaceae</taxon>
        <taxon>Papilionoideae</taxon>
        <taxon>50 kb inversion clade</taxon>
        <taxon>NPAAA clade</taxon>
        <taxon>indigoferoid/millettioid clade</taxon>
        <taxon>Phaseoleae</taxon>
        <taxon>Canavalia</taxon>
    </lineage>
</organism>
<proteinExistence type="predicted"/>
<dbReference type="AlphaFoldDB" id="A0AAN9LWL9"/>
<accession>A0AAN9LWL9</accession>